<dbReference type="Proteomes" id="UP001139354">
    <property type="component" value="Unassembled WGS sequence"/>
</dbReference>
<dbReference type="RefSeq" id="WP_229386068.1">
    <property type="nucleotide sequence ID" value="NZ_JAGTTN010000009.1"/>
</dbReference>
<name>A0A9X1LYE1_9MICO</name>
<protein>
    <submittedName>
        <fullName evidence="2">Uncharacterized protein</fullName>
    </submittedName>
</protein>
<sequence>MLLVVVLAVGVGALAVLAYRSTAPQPRAAAPEPVPSFTFGSRSPSPTPTAVPAPTPTPAEVAAASVPDRSAERFLSAGSGAMWRGVAGACGATEPLIERSTDGGQTWVDVTPRYRGVRQMAALEVFAPTEAEMIASVGDDCATQALRTFTQGRFWDDYPDLLAAYHYIDPGDAATVVTPDGVIPAPCADARSLRAEGGLLALVCNGSAWVWSGEIWNALPATGVIALDVAGDDVVVAYSAPDSCAGVAVTRFIGAVPSGGESVGCAEGADPATPAAVSVRDAAILWSGDTVFRL</sequence>
<accession>A0A9X1LYE1</accession>
<evidence type="ECO:0000313" key="3">
    <source>
        <dbReference type="Proteomes" id="UP001139354"/>
    </source>
</evidence>
<feature type="compositionally biased region" description="Pro residues" evidence="1">
    <location>
        <begin position="45"/>
        <end position="57"/>
    </location>
</feature>
<reference evidence="2" key="1">
    <citation type="submission" date="2021-04" db="EMBL/GenBank/DDBJ databases">
        <title>Microbacterium tenobrionis sp. nov. and Microbacterium allomyrinae sp. nov., isolated from larvae of Tenobrio molitor and Allomyrina dichotoma, respectively.</title>
        <authorList>
            <person name="Lee S.D."/>
        </authorList>
    </citation>
    <scope>NUCLEOTIDE SEQUENCE</scope>
    <source>
        <strain evidence="2">BWT-G7</strain>
    </source>
</reference>
<evidence type="ECO:0000313" key="2">
    <source>
        <dbReference type="EMBL" id="MCC2034066.1"/>
    </source>
</evidence>
<dbReference type="AlphaFoldDB" id="A0A9X1LYE1"/>
<feature type="region of interest" description="Disordered" evidence="1">
    <location>
        <begin position="25"/>
        <end position="59"/>
    </location>
</feature>
<comment type="caution">
    <text evidence="2">The sequence shown here is derived from an EMBL/GenBank/DDBJ whole genome shotgun (WGS) entry which is preliminary data.</text>
</comment>
<gene>
    <name evidence="2" type="ORF">KEC57_17905</name>
</gene>
<keyword evidence="3" id="KW-1185">Reference proteome</keyword>
<dbReference type="EMBL" id="JAGTTN010000009">
    <property type="protein sequence ID" value="MCC2034066.1"/>
    <property type="molecule type" value="Genomic_DNA"/>
</dbReference>
<proteinExistence type="predicted"/>
<evidence type="ECO:0000256" key="1">
    <source>
        <dbReference type="SAM" id="MobiDB-lite"/>
    </source>
</evidence>
<dbReference type="SUPFAM" id="SSF110296">
    <property type="entry name" value="Oligoxyloglucan reducing end-specific cellobiohydrolase"/>
    <property type="match status" value="1"/>
</dbReference>
<organism evidence="2 3">
    <name type="scientific">Microbacterium allomyrinae</name>
    <dbReference type="NCBI Taxonomy" id="2830666"/>
    <lineage>
        <taxon>Bacteria</taxon>
        <taxon>Bacillati</taxon>
        <taxon>Actinomycetota</taxon>
        <taxon>Actinomycetes</taxon>
        <taxon>Micrococcales</taxon>
        <taxon>Microbacteriaceae</taxon>
        <taxon>Microbacterium</taxon>
    </lineage>
</organism>